<dbReference type="RefSeq" id="WP_249279742.1">
    <property type="nucleotide sequence ID" value="NZ_JACRSS010000001.1"/>
</dbReference>
<dbReference type="PANTHER" id="PTHR46066:SF2">
    <property type="entry name" value="CHITINASE DOMAIN-CONTAINING PROTEIN 1"/>
    <property type="match status" value="1"/>
</dbReference>
<dbReference type="GO" id="GO:0070492">
    <property type="term" value="F:oligosaccharide binding"/>
    <property type="evidence" value="ECO:0007669"/>
    <property type="project" value="TreeGrafter"/>
</dbReference>
<gene>
    <name evidence="5" type="ORF">H8693_03085</name>
</gene>
<dbReference type="SMART" id="SM00257">
    <property type="entry name" value="LysM"/>
    <property type="match status" value="2"/>
</dbReference>
<dbReference type="AlphaFoldDB" id="A0A926HVG0"/>
<dbReference type="InterPro" id="IPR041704">
    <property type="entry name" value="CFLE_GH18"/>
</dbReference>
<dbReference type="CDD" id="cd02874">
    <property type="entry name" value="GH18_CFLE_spore_hydrolase"/>
    <property type="match status" value="1"/>
</dbReference>
<feature type="domain" description="GH18" evidence="4">
    <location>
        <begin position="107"/>
        <end position="429"/>
    </location>
</feature>
<keyword evidence="1" id="KW-0378">Hydrolase</keyword>
<evidence type="ECO:0000256" key="1">
    <source>
        <dbReference type="ARBA" id="ARBA00022801"/>
    </source>
</evidence>
<keyword evidence="2" id="KW-0326">Glycosidase</keyword>
<dbReference type="InterPro" id="IPR036779">
    <property type="entry name" value="LysM_dom_sf"/>
</dbReference>
<dbReference type="Pfam" id="PF01476">
    <property type="entry name" value="LysM"/>
    <property type="match status" value="2"/>
</dbReference>
<dbReference type="SMART" id="SM00636">
    <property type="entry name" value="Glyco_18"/>
    <property type="match status" value="1"/>
</dbReference>
<reference evidence="5" key="1">
    <citation type="submission" date="2020-08" db="EMBL/GenBank/DDBJ databases">
        <title>Genome public.</title>
        <authorList>
            <person name="Liu C."/>
            <person name="Sun Q."/>
        </authorList>
    </citation>
    <scope>NUCLEOTIDE SEQUENCE</scope>
    <source>
        <strain evidence="5">NSJ-63</strain>
    </source>
</reference>
<accession>A0A926HVG0</accession>
<dbReference type="Proteomes" id="UP000617951">
    <property type="component" value="Unassembled WGS sequence"/>
</dbReference>
<evidence type="ECO:0000259" key="3">
    <source>
        <dbReference type="PROSITE" id="PS51782"/>
    </source>
</evidence>
<dbReference type="PANTHER" id="PTHR46066">
    <property type="entry name" value="CHITINASE DOMAIN-CONTAINING PROTEIN 1 FAMILY MEMBER"/>
    <property type="match status" value="1"/>
</dbReference>
<comment type="caution">
    <text evidence="5">The sequence shown here is derived from an EMBL/GenBank/DDBJ whole genome shotgun (WGS) entry which is preliminary data.</text>
</comment>
<dbReference type="Gene3D" id="3.10.50.10">
    <property type="match status" value="1"/>
</dbReference>
<dbReference type="InterPro" id="IPR018392">
    <property type="entry name" value="LysM"/>
</dbReference>
<dbReference type="PROSITE" id="PS51782">
    <property type="entry name" value="LYSM"/>
    <property type="match status" value="2"/>
</dbReference>
<dbReference type="InterPro" id="IPR029070">
    <property type="entry name" value="Chitinase_insertion_sf"/>
</dbReference>
<dbReference type="GO" id="GO:0012505">
    <property type="term" value="C:endomembrane system"/>
    <property type="evidence" value="ECO:0007669"/>
    <property type="project" value="TreeGrafter"/>
</dbReference>
<dbReference type="PROSITE" id="PS51910">
    <property type="entry name" value="GH18_2"/>
    <property type="match status" value="1"/>
</dbReference>
<dbReference type="InterPro" id="IPR017853">
    <property type="entry name" value="GH"/>
</dbReference>
<keyword evidence="6" id="KW-1185">Reference proteome</keyword>
<dbReference type="CDD" id="cd00118">
    <property type="entry name" value="LysM"/>
    <property type="match status" value="2"/>
</dbReference>
<protein>
    <submittedName>
        <fullName evidence="5">LysM peptidoglycan-binding domain-containing protein</fullName>
    </submittedName>
</protein>
<dbReference type="GO" id="GO:0005975">
    <property type="term" value="P:carbohydrate metabolic process"/>
    <property type="evidence" value="ECO:0007669"/>
    <property type="project" value="InterPro"/>
</dbReference>
<dbReference type="SUPFAM" id="SSF54106">
    <property type="entry name" value="LysM domain"/>
    <property type="match status" value="2"/>
</dbReference>
<dbReference type="SUPFAM" id="SSF51445">
    <property type="entry name" value="(Trans)glycosidases"/>
    <property type="match status" value="1"/>
</dbReference>
<dbReference type="GO" id="GO:0016798">
    <property type="term" value="F:hydrolase activity, acting on glycosyl bonds"/>
    <property type="evidence" value="ECO:0007669"/>
    <property type="project" value="UniProtKB-KW"/>
</dbReference>
<dbReference type="GO" id="GO:0008061">
    <property type="term" value="F:chitin binding"/>
    <property type="evidence" value="ECO:0007669"/>
    <property type="project" value="InterPro"/>
</dbReference>
<feature type="domain" description="LysM" evidence="3">
    <location>
        <begin position="51"/>
        <end position="96"/>
    </location>
</feature>
<sequence>MTIHVVQPGETLSTIAAEYGLTSQRIAAINSLRIPGRLTVGQTLVIRIPAQTHTVAYGETVYSIARAYDIPVNQLFRNNPALRGQNLIYSGQSLVIRYAEEMPQQAITVNGYAYPTISRPLLRQTLPFLTHLTPFTYGFTPEGDLIPPQDADLIQTAFSYDVASLIHLSTLTADGSFNSELGHALLNSPDAQKRLLANILENMRIKGYTGLDIDFEYLPPEDAVPYAQFITQAAALLNPQGYEVIVALAPKTSPDQRGKPYEGHNYALLGAAANQVFLMTYEWGYTASLPMAVAPINRVREVLDFAVTQIPPAKILMGIPNYGYNWSLPFIQGESRAPSLSNEAAMELAVREQVPILFDETAQTPYFTYTDSEGVYHEVWFEDARSILAKLKLVREYDLVGVGYWNLDRPFPQNWQVLDATYQIQQTLG</sequence>
<dbReference type="EMBL" id="JACRSS010000001">
    <property type="protein sequence ID" value="MBC8537919.1"/>
    <property type="molecule type" value="Genomic_DNA"/>
</dbReference>
<dbReference type="Pfam" id="PF00704">
    <property type="entry name" value="Glyco_hydro_18"/>
    <property type="match status" value="1"/>
</dbReference>
<dbReference type="Gene3D" id="3.20.20.80">
    <property type="entry name" value="Glycosidases"/>
    <property type="match status" value="1"/>
</dbReference>
<dbReference type="Gene3D" id="3.10.350.10">
    <property type="entry name" value="LysM domain"/>
    <property type="match status" value="2"/>
</dbReference>
<feature type="domain" description="LysM" evidence="3">
    <location>
        <begin position="2"/>
        <end position="46"/>
    </location>
</feature>
<proteinExistence type="predicted"/>
<name>A0A926HVG0_9FIRM</name>
<evidence type="ECO:0000313" key="5">
    <source>
        <dbReference type="EMBL" id="MBC8537919.1"/>
    </source>
</evidence>
<evidence type="ECO:0000256" key="2">
    <source>
        <dbReference type="ARBA" id="ARBA00023295"/>
    </source>
</evidence>
<dbReference type="InterPro" id="IPR001223">
    <property type="entry name" value="Glyco_hydro18_cat"/>
</dbReference>
<evidence type="ECO:0000313" key="6">
    <source>
        <dbReference type="Proteomes" id="UP000617951"/>
    </source>
</evidence>
<organism evidence="5 6">
    <name type="scientific">Guopingia tenuis</name>
    <dbReference type="NCBI Taxonomy" id="2763656"/>
    <lineage>
        <taxon>Bacteria</taxon>
        <taxon>Bacillati</taxon>
        <taxon>Bacillota</taxon>
        <taxon>Clostridia</taxon>
        <taxon>Christensenellales</taxon>
        <taxon>Christensenellaceae</taxon>
        <taxon>Guopingia</taxon>
    </lineage>
</organism>
<evidence type="ECO:0000259" key="4">
    <source>
        <dbReference type="PROSITE" id="PS51910"/>
    </source>
</evidence>
<dbReference type="InterPro" id="IPR011583">
    <property type="entry name" value="Chitinase_II/V-like_cat"/>
</dbReference>